<name>A0ABU9YQG3_9PROT</name>
<dbReference type="RefSeq" id="WP_345933606.1">
    <property type="nucleotide sequence ID" value="NZ_JBBKTV010000005.1"/>
</dbReference>
<dbReference type="Pfam" id="PF08020">
    <property type="entry name" value="DUF1706"/>
    <property type="match status" value="1"/>
</dbReference>
<evidence type="ECO:0000313" key="3">
    <source>
        <dbReference type="Proteomes" id="UP001413721"/>
    </source>
</evidence>
<dbReference type="PANTHER" id="PTHR40658:SF3">
    <property type="entry name" value="CLBS_DFSB FAMILY FOUR-HELIX BUNDLE PROTEIN"/>
    <property type="match status" value="1"/>
</dbReference>
<dbReference type="InterPro" id="IPR034660">
    <property type="entry name" value="DinB/YfiT-like"/>
</dbReference>
<reference evidence="2 3" key="1">
    <citation type="submission" date="2024-03" db="EMBL/GenBank/DDBJ databases">
        <title>High-quality draft genome sequencing of Tistrella sp. BH-R2-4.</title>
        <authorList>
            <person name="Dong C."/>
        </authorList>
    </citation>
    <scope>NUCLEOTIDE SEQUENCE [LARGE SCALE GENOMIC DNA]</scope>
    <source>
        <strain evidence="2 3">BH-R2-4</strain>
    </source>
</reference>
<dbReference type="PANTHER" id="PTHR40658">
    <property type="match status" value="1"/>
</dbReference>
<proteinExistence type="predicted"/>
<dbReference type="Gene3D" id="1.20.120.450">
    <property type="entry name" value="dinb family like domain"/>
    <property type="match status" value="1"/>
</dbReference>
<evidence type="ECO:0000313" key="2">
    <source>
        <dbReference type="EMBL" id="MEN2991059.1"/>
    </source>
</evidence>
<accession>A0ABU9YQG3</accession>
<protein>
    <submittedName>
        <fullName evidence="2">ClbS/DfsB family four-helix bundle protein</fullName>
    </submittedName>
</protein>
<feature type="compositionally biased region" description="Low complexity" evidence="1">
    <location>
        <begin position="173"/>
        <end position="186"/>
    </location>
</feature>
<sequence length="204" mass="22269">MAIPTTKTALLTAIETDFNALMRDLSMVPPDLATLVELDGHAAGTMISVADLVAYLIGWNTLVLKWHDRDRAGLSVDFPATGFGWNELGRLAQRFYADQTGLSFPDRLDRLTAAEARIVALVNGLDQAALYGAPWYKTHTLGRMIQLNTASPYRNARGRLRRWMAGRGLPTSPRRGPAAAAAPRAGQEVHVSPSGPPARHDRCR</sequence>
<gene>
    <name evidence="2" type="ORF">WG926_22295</name>
</gene>
<comment type="caution">
    <text evidence="2">The sequence shown here is derived from an EMBL/GenBank/DDBJ whole genome shotgun (WGS) entry which is preliminary data.</text>
</comment>
<feature type="region of interest" description="Disordered" evidence="1">
    <location>
        <begin position="166"/>
        <end position="204"/>
    </location>
</feature>
<organism evidence="2 3">
    <name type="scientific">Tistrella arctica</name>
    <dbReference type="NCBI Taxonomy" id="3133430"/>
    <lineage>
        <taxon>Bacteria</taxon>
        <taxon>Pseudomonadati</taxon>
        <taxon>Pseudomonadota</taxon>
        <taxon>Alphaproteobacteria</taxon>
        <taxon>Geminicoccales</taxon>
        <taxon>Geminicoccaceae</taxon>
        <taxon>Tistrella</taxon>
    </lineage>
</organism>
<dbReference type="InterPro" id="IPR012550">
    <property type="entry name" value="DUF1706"/>
</dbReference>
<evidence type="ECO:0000256" key="1">
    <source>
        <dbReference type="SAM" id="MobiDB-lite"/>
    </source>
</evidence>
<keyword evidence="3" id="KW-1185">Reference proteome</keyword>
<dbReference type="EMBL" id="JBBKTW010000009">
    <property type="protein sequence ID" value="MEN2991059.1"/>
    <property type="molecule type" value="Genomic_DNA"/>
</dbReference>
<dbReference type="Proteomes" id="UP001413721">
    <property type="component" value="Unassembled WGS sequence"/>
</dbReference>